<feature type="compositionally biased region" description="Polar residues" evidence="1">
    <location>
        <begin position="22"/>
        <end position="39"/>
    </location>
</feature>
<name>M5FW51_DACPD</name>
<evidence type="ECO:0000313" key="3">
    <source>
        <dbReference type="Proteomes" id="UP000030653"/>
    </source>
</evidence>
<dbReference type="HOGENOM" id="CLU_2527408_0_0_1"/>
<dbReference type="RefSeq" id="XP_040627491.1">
    <property type="nucleotide sequence ID" value="XM_040773062.1"/>
</dbReference>
<accession>M5FW51</accession>
<organism evidence="2 3">
    <name type="scientific">Dacryopinax primogenitus (strain DJM 731)</name>
    <name type="common">Brown rot fungus</name>
    <dbReference type="NCBI Taxonomy" id="1858805"/>
    <lineage>
        <taxon>Eukaryota</taxon>
        <taxon>Fungi</taxon>
        <taxon>Dikarya</taxon>
        <taxon>Basidiomycota</taxon>
        <taxon>Agaricomycotina</taxon>
        <taxon>Dacrymycetes</taxon>
        <taxon>Dacrymycetales</taxon>
        <taxon>Dacrymycetaceae</taxon>
        <taxon>Dacryopinax</taxon>
    </lineage>
</organism>
<protein>
    <submittedName>
        <fullName evidence="2">Uncharacterized protein</fullName>
    </submittedName>
</protein>
<reference evidence="2 3" key="1">
    <citation type="journal article" date="2012" name="Science">
        <title>The Paleozoic origin of enzymatic lignin decomposition reconstructed from 31 fungal genomes.</title>
        <authorList>
            <person name="Floudas D."/>
            <person name="Binder M."/>
            <person name="Riley R."/>
            <person name="Barry K."/>
            <person name="Blanchette R.A."/>
            <person name="Henrissat B."/>
            <person name="Martinez A.T."/>
            <person name="Otillar R."/>
            <person name="Spatafora J.W."/>
            <person name="Yadav J.S."/>
            <person name="Aerts A."/>
            <person name="Benoit I."/>
            <person name="Boyd A."/>
            <person name="Carlson A."/>
            <person name="Copeland A."/>
            <person name="Coutinho P.M."/>
            <person name="de Vries R.P."/>
            <person name="Ferreira P."/>
            <person name="Findley K."/>
            <person name="Foster B."/>
            <person name="Gaskell J."/>
            <person name="Glotzer D."/>
            <person name="Gorecki P."/>
            <person name="Heitman J."/>
            <person name="Hesse C."/>
            <person name="Hori C."/>
            <person name="Igarashi K."/>
            <person name="Jurgens J.A."/>
            <person name="Kallen N."/>
            <person name="Kersten P."/>
            <person name="Kohler A."/>
            <person name="Kuees U."/>
            <person name="Kumar T.K.A."/>
            <person name="Kuo A."/>
            <person name="LaButti K."/>
            <person name="Larrondo L.F."/>
            <person name="Lindquist E."/>
            <person name="Ling A."/>
            <person name="Lombard V."/>
            <person name="Lucas S."/>
            <person name="Lundell T."/>
            <person name="Martin R."/>
            <person name="McLaughlin D.J."/>
            <person name="Morgenstern I."/>
            <person name="Morin E."/>
            <person name="Murat C."/>
            <person name="Nagy L.G."/>
            <person name="Nolan M."/>
            <person name="Ohm R.A."/>
            <person name="Patyshakuliyeva A."/>
            <person name="Rokas A."/>
            <person name="Ruiz-Duenas F.J."/>
            <person name="Sabat G."/>
            <person name="Salamov A."/>
            <person name="Samejima M."/>
            <person name="Schmutz J."/>
            <person name="Slot J.C."/>
            <person name="St John F."/>
            <person name="Stenlid J."/>
            <person name="Sun H."/>
            <person name="Sun S."/>
            <person name="Syed K."/>
            <person name="Tsang A."/>
            <person name="Wiebenga A."/>
            <person name="Young D."/>
            <person name="Pisabarro A."/>
            <person name="Eastwood D.C."/>
            <person name="Martin F."/>
            <person name="Cullen D."/>
            <person name="Grigoriev I.V."/>
            <person name="Hibbett D.S."/>
        </authorList>
    </citation>
    <scope>NUCLEOTIDE SEQUENCE [LARGE SCALE GENOMIC DNA]</scope>
    <source>
        <strain evidence="2 3">DJM-731 SS1</strain>
    </source>
</reference>
<evidence type="ECO:0000256" key="1">
    <source>
        <dbReference type="SAM" id="MobiDB-lite"/>
    </source>
</evidence>
<feature type="compositionally biased region" description="Basic and acidic residues" evidence="1">
    <location>
        <begin position="1"/>
        <end position="19"/>
    </location>
</feature>
<dbReference type="OrthoDB" id="10584602at2759"/>
<feature type="compositionally biased region" description="Low complexity" evidence="1">
    <location>
        <begin position="75"/>
        <end position="84"/>
    </location>
</feature>
<dbReference type="EMBL" id="JH795866">
    <property type="protein sequence ID" value="EJU00594.1"/>
    <property type="molecule type" value="Genomic_DNA"/>
</dbReference>
<proteinExistence type="predicted"/>
<feature type="region of interest" description="Disordered" evidence="1">
    <location>
        <begin position="1"/>
        <end position="84"/>
    </location>
</feature>
<dbReference type="AlphaFoldDB" id="M5FW51"/>
<sequence>MARVISLDREAQRKADLARQESAPSVSSGLPSPHISTPNPFEETIRFESPAPMNGLVRSASQIERLGPKRMDTTSSSYSRSSFR</sequence>
<evidence type="ECO:0000313" key="2">
    <source>
        <dbReference type="EMBL" id="EJU00594.1"/>
    </source>
</evidence>
<dbReference type="GeneID" id="63688124"/>
<gene>
    <name evidence="2" type="ORF">DACRYDRAFT_23030</name>
</gene>
<dbReference type="Proteomes" id="UP000030653">
    <property type="component" value="Unassembled WGS sequence"/>
</dbReference>
<keyword evidence="3" id="KW-1185">Reference proteome</keyword>